<dbReference type="EMBL" id="JAHRIQ010046793">
    <property type="protein sequence ID" value="MEQ2235915.1"/>
    <property type="molecule type" value="Genomic_DNA"/>
</dbReference>
<sequence length="156" mass="17674">MAQNSHIYLGIKSDGQNLVRNNISNESSSNCLVDNLQALIILICLGYEIIMFLKISDFFYLFKLSLCQSDGLDDYFLRLSESLLWTFIALSSIQEKPGSTFKKAREVFITNSLKDDGKVWLCARPCASLSFSRTHNTIQRHSTALFNHMAYSVTTT</sequence>
<organism evidence="1 2">
    <name type="scientific">Ilyodon furcidens</name>
    <name type="common">goldbreast splitfin</name>
    <dbReference type="NCBI Taxonomy" id="33524"/>
    <lineage>
        <taxon>Eukaryota</taxon>
        <taxon>Metazoa</taxon>
        <taxon>Chordata</taxon>
        <taxon>Craniata</taxon>
        <taxon>Vertebrata</taxon>
        <taxon>Euteleostomi</taxon>
        <taxon>Actinopterygii</taxon>
        <taxon>Neopterygii</taxon>
        <taxon>Teleostei</taxon>
        <taxon>Neoteleostei</taxon>
        <taxon>Acanthomorphata</taxon>
        <taxon>Ovalentaria</taxon>
        <taxon>Atherinomorphae</taxon>
        <taxon>Cyprinodontiformes</taxon>
        <taxon>Goodeidae</taxon>
        <taxon>Ilyodon</taxon>
    </lineage>
</organism>
<evidence type="ECO:0000313" key="1">
    <source>
        <dbReference type="EMBL" id="MEQ2235915.1"/>
    </source>
</evidence>
<dbReference type="Proteomes" id="UP001482620">
    <property type="component" value="Unassembled WGS sequence"/>
</dbReference>
<proteinExistence type="predicted"/>
<evidence type="ECO:0000313" key="2">
    <source>
        <dbReference type="Proteomes" id="UP001482620"/>
    </source>
</evidence>
<name>A0ABV0TSM7_9TELE</name>
<reference evidence="1 2" key="1">
    <citation type="submission" date="2021-06" db="EMBL/GenBank/DDBJ databases">
        <authorList>
            <person name="Palmer J.M."/>
        </authorList>
    </citation>
    <scope>NUCLEOTIDE SEQUENCE [LARGE SCALE GENOMIC DNA]</scope>
    <source>
        <strain evidence="2">if_2019</strain>
        <tissue evidence="1">Muscle</tissue>
    </source>
</reference>
<keyword evidence="2" id="KW-1185">Reference proteome</keyword>
<accession>A0ABV0TSM7</accession>
<comment type="caution">
    <text evidence="1">The sequence shown here is derived from an EMBL/GenBank/DDBJ whole genome shotgun (WGS) entry which is preliminary data.</text>
</comment>
<gene>
    <name evidence="1" type="ORF">ILYODFUR_007120</name>
</gene>
<protein>
    <submittedName>
        <fullName evidence="1">Uncharacterized protein</fullName>
    </submittedName>
</protein>